<evidence type="ECO:0000313" key="6">
    <source>
        <dbReference type="Proteomes" id="UP000031488"/>
    </source>
</evidence>
<proteinExistence type="inferred from homology"/>
<dbReference type="SUPFAM" id="SSF53474">
    <property type="entry name" value="alpha/beta-Hydrolases"/>
    <property type="match status" value="1"/>
</dbReference>
<comment type="caution">
    <text evidence="5">The sequence shown here is derived from an EMBL/GenBank/DDBJ whole genome shotgun (WGS) entry which is preliminary data.</text>
</comment>
<dbReference type="InterPro" id="IPR029058">
    <property type="entry name" value="AB_hydrolase_fold"/>
</dbReference>
<organism evidence="5 6">
    <name type="scientific">Brevibacterium linens</name>
    <dbReference type="NCBI Taxonomy" id="1703"/>
    <lineage>
        <taxon>Bacteria</taxon>
        <taxon>Bacillati</taxon>
        <taxon>Actinomycetota</taxon>
        <taxon>Actinomycetes</taxon>
        <taxon>Micrococcales</taxon>
        <taxon>Brevibacteriaceae</taxon>
        <taxon>Brevibacterium</taxon>
    </lineage>
</organism>
<feature type="domain" description="Epoxide hydrolase N-terminal" evidence="4">
    <location>
        <begin position="38"/>
        <end position="103"/>
    </location>
</feature>
<comment type="similarity">
    <text evidence="1">Belongs to the peptidase S33 family.</text>
</comment>
<dbReference type="PANTHER" id="PTHR21661">
    <property type="entry name" value="EPOXIDE HYDROLASE 1-RELATED"/>
    <property type="match status" value="1"/>
</dbReference>
<evidence type="ECO:0000256" key="1">
    <source>
        <dbReference type="ARBA" id="ARBA00010088"/>
    </source>
</evidence>
<evidence type="ECO:0000313" key="5">
    <source>
        <dbReference type="EMBL" id="KHS53988.1"/>
    </source>
</evidence>
<evidence type="ECO:0000256" key="2">
    <source>
        <dbReference type="ARBA" id="ARBA00022797"/>
    </source>
</evidence>
<name>A0A0B9AEI6_BRELN</name>
<protein>
    <submittedName>
        <fullName evidence="5">Epoxide hydrolase domain protein</fullName>
    </submittedName>
</protein>
<keyword evidence="6" id="KW-1185">Reference proteome</keyword>
<dbReference type="Gene3D" id="3.40.50.1820">
    <property type="entry name" value="alpha/beta hydrolase"/>
    <property type="match status" value="1"/>
</dbReference>
<dbReference type="AlphaFoldDB" id="A0A0B9AEI6"/>
<dbReference type="Proteomes" id="UP000031488">
    <property type="component" value="Unassembled WGS sequence"/>
</dbReference>
<sequence length="103" mass="11716">MLAVAGQTCCQLVHQWPRPSLTYYAVQKKENMHANETVQPFRVETAEDAVEDLSSRLANARFEHPLPMDDRSTGIPSSELQSLIALWAEHDWRATEERLNALP</sequence>
<dbReference type="GO" id="GO:0004301">
    <property type="term" value="F:epoxide hydrolase activity"/>
    <property type="evidence" value="ECO:0007669"/>
    <property type="project" value="TreeGrafter"/>
</dbReference>
<reference evidence="5 6" key="1">
    <citation type="submission" date="2014-11" db="EMBL/GenBank/DDBJ databases">
        <title>Draft Genome Sequence of Brevibacterium linens AE038-8.</title>
        <authorList>
            <person name="Maizel D."/>
            <person name="Utturkar S.M."/>
            <person name="Brown S.D."/>
            <person name="Ferrero M."/>
            <person name="Rosen B.P."/>
        </authorList>
    </citation>
    <scope>NUCLEOTIDE SEQUENCE [LARGE SCALE GENOMIC DNA]</scope>
    <source>
        <strain evidence="5 6">AE038-8</strain>
    </source>
</reference>
<accession>A0A0B9AEI6</accession>
<dbReference type="PATRIC" id="fig|1703.6.peg.334"/>
<dbReference type="PANTHER" id="PTHR21661:SF35">
    <property type="entry name" value="EPOXIDE HYDROLASE"/>
    <property type="match status" value="1"/>
</dbReference>
<keyword evidence="3 5" id="KW-0378">Hydrolase</keyword>
<dbReference type="InterPro" id="IPR010497">
    <property type="entry name" value="Epoxide_hydro_N"/>
</dbReference>
<keyword evidence="2" id="KW-0058">Aromatic hydrocarbons catabolism</keyword>
<gene>
    <name evidence="5" type="ORF">AE0388_0449</name>
</gene>
<dbReference type="GO" id="GO:0097176">
    <property type="term" value="P:epoxide metabolic process"/>
    <property type="evidence" value="ECO:0007669"/>
    <property type="project" value="TreeGrafter"/>
</dbReference>
<evidence type="ECO:0000256" key="3">
    <source>
        <dbReference type="ARBA" id="ARBA00022801"/>
    </source>
</evidence>
<evidence type="ECO:0000259" key="4">
    <source>
        <dbReference type="Pfam" id="PF06441"/>
    </source>
</evidence>
<dbReference type="Pfam" id="PF06441">
    <property type="entry name" value="EHN"/>
    <property type="match status" value="1"/>
</dbReference>
<dbReference type="EMBL" id="JTJZ01000012">
    <property type="protein sequence ID" value="KHS53988.1"/>
    <property type="molecule type" value="Genomic_DNA"/>
</dbReference>